<accession>A0ABQ7YIM2</accession>
<comment type="caution">
    <text evidence="1">The sequence shown here is derived from an EMBL/GenBank/DDBJ whole genome shotgun (WGS) entry which is preliminary data.</text>
</comment>
<proteinExistence type="predicted"/>
<dbReference type="EMBL" id="JAGKQM010000017">
    <property type="protein sequence ID" value="KAH0867133.1"/>
    <property type="molecule type" value="Genomic_DNA"/>
</dbReference>
<name>A0ABQ7YIM2_BRANA</name>
<dbReference type="Proteomes" id="UP000824890">
    <property type="component" value="Unassembled WGS sequence"/>
</dbReference>
<protein>
    <submittedName>
        <fullName evidence="1">Uncharacterized protein</fullName>
    </submittedName>
</protein>
<evidence type="ECO:0000313" key="2">
    <source>
        <dbReference type="Proteomes" id="UP000824890"/>
    </source>
</evidence>
<feature type="non-terminal residue" evidence="1">
    <location>
        <position position="219"/>
    </location>
</feature>
<keyword evidence="2" id="KW-1185">Reference proteome</keyword>
<organism evidence="1 2">
    <name type="scientific">Brassica napus</name>
    <name type="common">Rape</name>
    <dbReference type="NCBI Taxonomy" id="3708"/>
    <lineage>
        <taxon>Eukaryota</taxon>
        <taxon>Viridiplantae</taxon>
        <taxon>Streptophyta</taxon>
        <taxon>Embryophyta</taxon>
        <taxon>Tracheophyta</taxon>
        <taxon>Spermatophyta</taxon>
        <taxon>Magnoliopsida</taxon>
        <taxon>eudicotyledons</taxon>
        <taxon>Gunneridae</taxon>
        <taxon>Pentapetalae</taxon>
        <taxon>rosids</taxon>
        <taxon>malvids</taxon>
        <taxon>Brassicales</taxon>
        <taxon>Brassicaceae</taxon>
        <taxon>Brassiceae</taxon>
        <taxon>Brassica</taxon>
    </lineage>
</organism>
<sequence length="219" mass="24353">GGAAVFPALGQGSFRGTTPTELDEYSKAFYPPSYQPYIGFHYYLDSRPEEKGAVNPAEDIDASGLSTDLDVCDDCPWLRLGAGGNQMLLKGDSRLGLGVGRNQRLEPAEPNSVEEGFQVGTWNLQGPRVFWDPNCASFRSDESKSFLAPRWMGLRYFREDTRNVPPTYHVVTQYMTAPPSSTKLLGDFCVQAIRAQFYGMIGRRRHLIAVYSPALIVDE</sequence>
<reference evidence="1 2" key="1">
    <citation type="submission" date="2021-05" db="EMBL/GenBank/DDBJ databases">
        <title>Genome Assembly of Synthetic Allotetraploid Brassica napus Reveals Homoeologous Exchanges between Subgenomes.</title>
        <authorList>
            <person name="Davis J.T."/>
        </authorList>
    </citation>
    <scope>NUCLEOTIDE SEQUENCE [LARGE SCALE GENOMIC DNA]</scope>
    <source>
        <strain evidence="2">cv. Da-Ae</strain>
        <tissue evidence="1">Seedling</tissue>
    </source>
</reference>
<gene>
    <name evidence="1" type="ORF">HID58_074155</name>
</gene>
<feature type="non-terminal residue" evidence="1">
    <location>
        <position position="1"/>
    </location>
</feature>
<evidence type="ECO:0000313" key="1">
    <source>
        <dbReference type="EMBL" id="KAH0867133.1"/>
    </source>
</evidence>